<evidence type="ECO:0000313" key="5">
    <source>
        <dbReference type="Proteomes" id="UP000246991"/>
    </source>
</evidence>
<dbReference type="AlphaFoldDB" id="A0A317SVQ7"/>
<keyword evidence="5" id="KW-1185">Reference proteome</keyword>
<name>A0A317SVQ7_9PEZI</name>
<dbReference type="EMBL" id="PYWC01000025">
    <property type="protein sequence ID" value="PWW77221.1"/>
    <property type="molecule type" value="Genomic_DNA"/>
</dbReference>
<feature type="short sequence motif" description="DGA/G" evidence="2">
    <location>
        <begin position="415"/>
        <end position="417"/>
    </location>
</feature>
<evidence type="ECO:0000256" key="1">
    <source>
        <dbReference type="ARBA" id="ARBA00023098"/>
    </source>
</evidence>
<dbReference type="InterPro" id="IPR016035">
    <property type="entry name" value="Acyl_Trfase/lysoPLipase"/>
</dbReference>
<dbReference type="SUPFAM" id="SSF52151">
    <property type="entry name" value="FabD/lysophospholipase-like"/>
    <property type="match status" value="1"/>
</dbReference>
<keyword evidence="2" id="KW-0442">Lipid degradation</keyword>
<dbReference type="GO" id="GO:0046486">
    <property type="term" value="P:glycerolipid metabolic process"/>
    <property type="evidence" value="ECO:0007669"/>
    <property type="project" value="UniProtKB-ARBA"/>
</dbReference>
<comment type="caution">
    <text evidence="4">The sequence shown here is derived from an EMBL/GenBank/DDBJ whole genome shotgun (WGS) entry which is preliminary data.</text>
</comment>
<feature type="domain" description="PNPLA" evidence="3">
    <location>
        <begin position="238"/>
        <end position="428"/>
    </location>
</feature>
<dbReference type="CDD" id="cd07199">
    <property type="entry name" value="Pat17_PNPLA8_PNPLA9_like"/>
    <property type="match status" value="1"/>
</dbReference>
<dbReference type="PANTHER" id="PTHR24185">
    <property type="entry name" value="CALCIUM-INDEPENDENT PHOSPHOLIPASE A2-GAMMA"/>
    <property type="match status" value="1"/>
</dbReference>
<dbReference type="Proteomes" id="UP000246991">
    <property type="component" value="Unassembled WGS sequence"/>
</dbReference>
<dbReference type="PROSITE" id="PS51635">
    <property type="entry name" value="PNPLA"/>
    <property type="match status" value="1"/>
</dbReference>
<dbReference type="GO" id="GO:0016020">
    <property type="term" value="C:membrane"/>
    <property type="evidence" value="ECO:0007669"/>
    <property type="project" value="TreeGrafter"/>
</dbReference>
<evidence type="ECO:0000256" key="2">
    <source>
        <dbReference type="PROSITE-ProRule" id="PRU01161"/>
    </source>
</evidence>
<organism evidence="4 5">
    <name type="scientific">Tuber magnatum</name>
    <name type="common">white Piedmont truffle</name>
    <dbReference type="NCBI Taxonomy" id="42249"/>
    <lineage>
        <taxon>Eukaryota</taxon>
        <taxon>Fungi</taxon>
        <taxon>Dikarya</taxon>
        <taxon>Ascomycota</taxon>
        <taxon>Pezizomycotina</taxon>
        <taxon>Pezizomycetes</taxon>
        <taxon>Pezizales</taxon>
        <taxon>Tuberaceae</taxon>
        <taxon>Tuber</taxon>
    </lineage>
</organism>
<keyword evidence="2" id="KW-0378">Hydrolase</keyword>
<dbReference type="GO" id="GO:0019369">
    <property type="term" value="P:arachidonate metabolic process"/>
    <property type="evidence" value="ECO:0007669"/>
    <property type="project" value="TreeGrafter"/>
</dbReference>
<feature type="active site" description="Nucleophile" evidence="2">
    <location>
        <position position="283"/>
    </location>
</feature>
<dbReference type="OrthoDB" id="194358at2759"/>
<evidence type="ECO:0000259" key="3">
    <source>
        <dbReference type="PROSITE" id="PS51635"/>
    </source>
</evidence>
<protein>
    <submittedName>
        <fullName evidence="4">FabD/lysophospholipase-like protein</fullName>
    </submittedName>
</protein>
<feature type="short sequence motif" description="GXSXG" evidence="2">
    <location>
        <begin position="281"/>
        <end position="285"/>
    </location>
</feature>
<dbReference type="GO" id="GO:0016042">
    <property type="term" value="P:lipid catabolic process"/>
    <property type="evidence" value="ECO:0007669"/>
    <property type="project" value="UniProtKB-UniRule"/>
</dbReference>
<dbReference type="STRING" id="42249.A0A317SVQ7"/>
<feature type="active site" description="Proton acceptor" evidence="2">
    <location>
        <position position="415"/>
    </location>
</feature>
<feature type="short sequence motif" description="GXGXXG" evidence="2">
    <location>
        <begin position="242"/>
        <end position="247"/>
    </location>
</feature>
<accession>A0A317SVQ7</accession>
<proteinExistence type="predicted"/>
<dbReference type="Gene3D" id="3.40.1090.10">
    <property type="entry name" value="Cytosolic phospholipase A2 catalytic domain"/>
    <property type="match status" value="1"/>
</dbReference>
<dbReference type="InterPro" id="IPR002641">
    <property type="entry name" value="PNPLA_dom"/>
</dbReference>
<gene>
    <name evidence="4" type="ORF">C7212DRAFT_181462</name>
</gene>
<dbReference type="PANTHER" id="PTHR24185:SF8">
    <property type="entry name" value="PNPLA DOMAIN-CONTAINING PROTEIN"/>
    <property type="match status" value="1"/>
</dbReference>
<sequence length="697" mass="78465">MGPILAWCHRARERRRHRQTLYSFPHLPALFRQACKHVSKVGEDPFNPIIASRYQNLVPLTLLSFLKVLGPGQFRHALQLVASSIAFNAIPTGMHAFAPLCIFDTLYRRPCETALRRAQISSPVTSLEHIRSLVQNEMRLLHNYLGGSVEYYRDTLKRGWGPLRKPLSDTVCFGCLAQFPDRRLPCRHSFCEICFEVFGKRCTNQPYTFHILECMICLARFDGIKVHIQPPTAGARILTVDGGGIRGVVALTSLIRLEAAISHIVGVKLPIQEHFFDLAIGTSSGRRGYDSVHPGHTNRPALGSLIALRLFSQSWSVDECLRQFIRLANKTFRRRPYRTCVPILCHVIDYIYSFAADSQYSADGIEEALKEVFGAEQDMCRTDNNRTKVYRARCTSAAPWYFSPKTLTGLGTFQDGGLWQNNPTSIGLWEWPHVCPDAGEPDLVLSLGTGSALYTQLSIDRFPIRSPHPSRSNGPVRRNSFLLRAYRSYMYLLDGEPAWQRLLGGLPLRRRNRFYRLNINIPGREPSIDDTTEIPGLCENGPPIHALNATAWAMIASLFYFELERPPVYGQWVYTCEGQIRCRLGIGSRRLILEGLARQQARFVRCGEALSGGYVFTVRFTVIDLRAEVSIDLHAPHEGSRPIGGSPFTVHGLVQRQRLYCPFGSANHLKRGPQALLLVPPAKRQRGDPHGAGRAEP</sequence>
<dbReference type="GO" id="GO:0047499">
    <property type="term" value="F:calcium-independent phospholipase A2 activity"/>
    <property type="evidence" value="ECO:0007669"/>
    <property type="project" value="TreeGrafter"/>
</dbReference>
<evidence type="ECO:0000313" key="4">
    <source>
        <dbReference type="EMBL" id="PWW77221.1"/>
    </source>
</evidence>
<keyword evidence="1 2" id="KW-0443">Lipid metabolism</keyword>
<reference evidence="4 5" key="1">
    <citation type="submission" date="2018-03" db="EMBL/GenBank/DDBJ databases">
        <title>Genomes of Pezizomycetes fungi and the evolution of truffles.</title>
        <authorList>
            <person name="Murat C."/>
            <person name="Payen T."/>
            <person name="Noel B."/>
            <person name="Kuo A."/>
            <person name="Martin F.M."/>
        </authorList>
    </citation>
    <scope>NUCLEOTIDE SEQUENCE [LARGE SCALE GENOMIC DNA]</scope>
    <source>
        <strain evidence="4">091103-1</strain>
    </source>
</reference>